<dbReference type="EMBL" id="KI440844">
    <property type="protein sequence ID" value="ERS99650.1"/>
    <property type="molecule type" value="Genomic_DNA"/>
</dbReference>
<name>U7PYU6_SPOS1</name>
<feature type="region of interest" description="Disordered" evidence="1">
    <location>
        <begin position="108"/>
        <end position="141"/>
    </location>
</feature>
<feature type="compositionally biased region" description="Low complexity" evidence="1">
    <location>
        <begin position="674"/>
        <end position="688"/>
    </location>
</feature>
<evidence type="ECO:0000256" key="1">
    <source>
        <dbReference type="SAM" id="MobiDB-lite"/>
    </source>
</evidence>
<feature type="region of interest" description="Disordered" evidence="1">
    <location>
        <begin position="164"/>
        <end position="188"/>
    </location>
</feature>
<gene>
    <name evidence="2" type="ORF">HMPREF1624_03010</name>
</gene>
<feature type="region of interest" description="Disordered" evidence="1">
    <location>
        <begin position="668"/>
        <end position="688"/>
    </location>
</feature>
<feature type="compositionally biased region" description="Gly residues" evidence="1">
    <location>
        <begin position="206"/>
        <end position="216"/>
    </location>
</feature>
<evidence type="ECO:0000313" key="2">
    <source>
        <dbReference type="EMBL" id="ERS99650.1"/>
    </source>
</evidence>
<feature type="region of interest" description="Disordered" evidence="1">
    <location>
        <begin position="497"/>
        <end position="517"/>
    </location>
</feature>
<dbReference type="AlphaFoldDB" id="U7PYU6"/>
<sequence length="716" mass="77931">MDSSGAPEWDAGASEPHTTSSPQHRGSADDLPVTFALVHRPKPSDLDTSVPHDFEAENAGAASIASPTEPRPARKKTTTVPKSAPSQNHITATTAAIDVASILQNSHSRYSQAQFDEESAHGDGEDQGDRGDHYDHANDDGDHDLGFALDVDLEHDYVLAQRGSRQYATAGSRNNSGLSRRPTKRHHVPVKIGRAFTRKVQHRRVGSGGRSGGGMSGMSSGIGRAAGGAPLAADGVDPSLAGGVRLAPSANGISGRLQRFQETRYRRILNQQRVRKGRATMMLHHPQAGASSYDQIEALLSPDYGLSPPSSQQPLHRVTPHSVWTALQALPGFSFDPSISHYFDKNTTDTDGSNDDHGIARLLGTVLADPAIVCNCDKSTCRGRNADLPQFLVVLFSLAPTLFVWARPDDGQVLQPPQRLPWKDSDVYGADLEFVTVDASCDTEMDWDMPDTTTALTTTAPALPTSPNLAAESDSTFWTWLTDTLFEQYSNKSCSTATRYDNSDHANPDGDKHAPGMMDKTRAPWITSTYATPSVGRSVCALMEVLVDARRRFLAHNEKEEQRHDDSAMEEEADDMATDVDVLYALLAEVPALLTGARGETHPCRRTSHTSHTSLDNTCKDPFCCEGDLSRGRVAPMSCCPLHDERVGLAVDVWCLWLDQGRRTLGQSEAPAFTSPSTPLTQPPQRTRAALVAWKQQLESRVRADEKATHEQLQQR</sequence>
<feature type="compositionally biased region" description="Polar residues" evidence="1">
    <location>
        <begin position="164"/>
        <end position="178"/>
    </location>
</feature>
<reference evidence="3" key="1">
    <citation type="journal article" date="2014" name="Genome Announc.">
        <title>Genome sequence of the pathogenic fungus Sporothrix schenckii (ATCC 58251).</title>
        <authorList>
            <person name="Cuomo C.A."/>
            <person name="Rodriguez-Del Valle N."/>
            <person name="Perez-Sanchez L."/>
            <person name="Abouelleil A."/>
            <person name="Goldberg J."/>
            <person name="Young S."/>
            <person name="Zeng Q."/>
            <person name="Birren B.W."/>
        </authorList>
    </citation>
    <scope>NUCLEOTIDE SEQUENCE [LARGE SCALE GENOMIC DNA]</scope>
    <source>
        <strain evidence="3">ATCC 58251 / de Perez 2211183</strain>
    </source>
</reference>
<evidence type="ECO:0000313" key="3">
    <source>
        <dbReference type="Proteomes" id="UP000018087"/>
    </source>
</evidence>
<feature type="region of interest" description="Disordered" evidence="1">
    <location>
        <begin position="200"/>
        <end position="221"/>
    </location>
</feature>
<dbReference type="HOGENOM" id="CLU_385951_0_0_1"/>
<keyword evidence="3" id="KW-1185">Reference proteome</keyword>
<feature type="compositionally biased region" description="Basic and acidic residues" evidence="1">
    <location>
        <begin position="42"/>
        <end position="55"/>
    </location>
</feature>
<feature type="compositionally biased region" description="Polar residues" evidence="1">
    <location>
        <begin position="78"/>
        <end position="89"/>
    </location>
</feature>
<feature type="compositionally biased region" description="Basic and acidic residues" evidence="1">
    <location>
        <begin position="118"/>
        <end position="141"/>
    </location>
</feature>
<dbReference type="OrthoDB" id="10320218at2759"/>
<dbReference type="Proteomes" id="UP000018087">
    <property type="component" value="Unassembled WGS sequence"/>
</dbReference>
<proteinExistence type="predicted"/>
<accession>U7PYU6</accession>
<organism evidence="2 3">
    <name type="scientific">Sporothrix schenckii (strain ATCC 58251 / de Perez 2211183)</name>
    <name type="common">Rose-picker's disease fungus</name>
    <dbReference type="NCBI Taxonomy" id="1391915"/>
    <lineage>
        <taxon>Eukaryota</taxon>
        <taxon>Fungi</taxon>
        <taxon>Dikarya</taxon>
        <taxon>Ascomycota</taxon>
        <taxon>Pezizomycotina</taxon>
        <taxon>Sordariomycetes</taxon>
        <taxon>Sordariomycetidae</taxon>
        <taxon>Ophiostomatales</taxon>
        <taxon>Ophiostomataceae</taxon>
        <taxon>Sporothrix</taxon>
    </lineage>
</organism>
<protein>
    <submittedName>
        <fullName evidence="2">Uncharacterized protein</fullName>
    </submittedName>
</protein>
<feature type="compositionally biased region" description="Basic and acidic residues" evidence="1">
    <location>
        <begin position="501"/>
        <end position="517"/>
    </location>
</feature>
<feature type="region of interest" description="Disordered" evidence="1">
    <location>
        <begin position="1"/>
        <end position="89"/>
    </location>
</feature>